<dbReference type="Proteomes" id="UP001058003">
    <property type="component" value="Chromosome"/>
</dbReference>
<name>A0A9Q9IIC5_9ACTN</name>
<accession>A0A9Q9IIC5</accession>
<keyword evidence="1" id="KW-0472">Membrane</keyword>
<gene>
    <name evidence="2" type="ORF">Daura_11385</name>
</gene>
<organism evidence="2 3">
    <name type="scientific">Dactylosporangium aurantiacum</name>
    <dbReference type="NCBI Taxonomy" id="35754"/>
    <lineage>
        <taxon>Bacteria</taxon>
        <taxon>Bacillati</taxon>
        <taxon>Actinomycetota</taxon>
        <taxon>Actinomycetes</taxon>
        <taxon>Micromonosporales</taxon>
        <taxon>Micromonosporaceae</taxon>
        <taxon>Dactylosporangium</taxon>
    </lineage>
</organism>
<dbReference type="EMBL" id="CP073767">
    <property type="protein sequence ID" value="UWZ56714.1"/>
    <property type="molecule type" value="Genomic_DNA"/>
</dbReference>
<feature type="transmembrane region" description="Helical" evidence="1">
    <location>
        <begin position="153"/>
        <end position="174"/>
    </location>
</feature>
<dbReference type="KEGG" id="daur:Daura_11385"/>
<feature type="transmembrane region" description="Helical" evidence="1">
    <location>
        <begin position="76"/>
        <end position="101"/>
    </location>
</feature>
<reference evidence="2" key="1">
    <citation type="submission" date="2021-04" db="EMBL/GenBank/DDBJ databases">
        <title>Dactylosporangium aurantiacum NRRL B-8018 full assembly.</title>
        <authorList>
            <person name="Hartkoorn R.C."/>
            <person name="Beaudoing E."/>
            <person name="Hot D."/>
        </authorList>
    </citation>
    <scope>NUCLEOTIDE SEQUENCE</scope>
    <source>
        <strain evidence="2">NRRL B-8018</strain>
    </source>
</reference>
<protein>
    <submittedName>
        <fullName evidence="2">Uncharacterized protein</fullName>
    </submittedName>
</protein>
<sequence length="175" mass="18284">MGPDSDARRWPALVAAWYVTAFCAVAGGAVVWNMATGSPLRDNAVVVLALVLRGLTVLLALAAVQRWGRRLPDWTVLAGLCGAAAVQLLYPVAETVVKTLILTGLMDPIDKGISNMSGEGWFNFGATWLVWGVPGVLFALAARDFGRRRPVRAGWVAFGLVAGAALLAGLGAAIG</sequence>
<keyword evidence="3" id="KW-1185">Reference proteome</keyword>
<feature type="transmembrane region" description="Helical" evidence="1">
    <location>
        <begin position="44"/>
        <end position="64"/>
    </location>
</feature>
<evidence type="ECO:0000256" key="1">
    <source>
        <dbReference type="SAM" id="Phobius"/>
    </source>
</evidence>
<feature type="transmembrane region" description="Helical" evidence="1">
    <location>
        <begin position="121"/>
        <end position="141"/>
    </location>
</feature>
<keyword evidence="1" id="KW-1133">Transmembrane helix</keyword>
<dbReference type="OrthoDB" id="3388697at2"/>
<feature type="transmembrane region" description="Helical" evidence="1">
    <location>
        <begin position="12"/>
        <end position="32"/>
    </location>
</feature>
<evidence type="ECO:0000313" key="3">
    <source>
        <dbReference type="Proteomes" id="UP001058003"/>
    </source>
</evidence>
<proteinExistence type="predicted"/>
<dbReference type="AlphaFoldDB" id="A0A9Q9IIC5"/>
<dbReference type="RefSeq" id="WP_033361185.1">
    <property type="nucleotide sequence ID" value="NZ_CP073767.1"/>
</dbReference>
<keyword evidence="1" id="KW-0812">Transmembrane</keyword>
<evidence type="ECO:0000313" key="2">
    <source>
        <dbReference type="EMBL" id="UWZ56714.1"/>
    </source>
</evidence>